<dbReference type="InterPro" id="IPR022134">
    <property type="entry name" value="DUF3667"/>
</dbReference>
<organism evidence="2 3">
    <name type="scientific">Sulfidibacter corallicola</name>
    <dbReference type="NCBI Taxonomy" id="2818388"/>
    <lineage>
        <taxon>Bacteria</taxon>
        <taxon>Pseudomonadati</taxon>
        <taxon>Acidobacteriota</taxon>
        <taxon>Holophagae</taxon>
        <taxon>Acanthopleuribacterales</taxon>
        <taxon>Acanthopleuribacteraceae</taxon>
        <taxon>Sulfidibacter</taxon>
    </lineage>
</organism>
<dbReference type="Pfam" id="PF12412">
    <property type="entry name" value="DUF3667"/>
    <property type="match status" value="1"/>
</dbReference>
<feature type="transmembrane region" description="Helical" evidence="1">
    <location>
        <begin position="325"/>
        <end position="346"/>
    </location>
</feature>
<gene>
    <name evidence="2" type="ORF">J3U87_16170</name>
</gene>
<evidence type="ECO:0000313" key="2">
    <source>
        <dbReference type="EMBL" id="QTD53982.1"/>
    </source>
</evidence>
<proteinExistence type="predicted"/>
<dbReference type="AlphaFoldDB" id="A0A8A4TYF5"/>
<feature type="transmembrane region" description="Helical" evidence="1">
    <location>
        <begin position="352"/>
        <end position="376"/>
    </location>
</feature>
<evidence type="ECO:0000256" key="1">
    <source>
        <dbReference type="SAM" id="Phobius"/>
    </source>
</evidence>
<name>A0A8A4TYF5_SULCO</name>
<keyword evidence="3" id="KW-1185">Reference proteome</keyword>
<protein>
    <submittedName>
        <fullName evidence="2">DUF3667 domain-containing protein</fullName>
    </submittedName>
</protein>
<keyword evidence="1" id="KW-0472">Membrane</keyword>
<feature type="transmembrane region" description="Helical" evidence="1">
    <location>
        <begin position="293"/>
        <end position="313"/>
    </location>
</feature>
<evidence type="ECO:0000313" key="3">
    <source>
        <dbReference type="Proteomes" id="UP000663929"/>
    </source>
</evidence>
<dbReference type="KEGG" id="scor:J3U87_16170"/>
<feature type="transmembrane region" description="Helical" evidence="1">
    <location>
        <begin position="388"/>
        <end position="413"/>
    </location>
</feature>
<keyword evidence="1" id="KW-0812">Transmembrane</keyword>
<dbReference type="Proteomes" id="UP000663929">
    <property type="component" value="Chromosome"/>
</dbReference>
<dbReference type="EMBL" id="CP071793">
    <property type="protein sequence ID" value="QTD53982.1"/>
    <property type="molecule type" value="Genomic_DNA"/>
</dbReference>
<accession>A0A8A4TYF5</accession>
<sequence>MTRVDERGVVLPDPIDPDEYCKNCGKKVEVLYCTHCGQHIGDFRLSLGKLIMDFLGDYFTFDSKLLRSIKPLFFQPGFLTKAFMEGKRVPYIPPLRMYLFCSIVFFLSLTVDNDPEVKEAPTVPHELYLLLENEQVPLDVRVALGNYAADLEMEVASEEFMEIKRELGLASETSMHAEGSNSGTGVPQGDPPALHTKTLFAVEQSRLDGLDSKQKTRWYRAISNYKNTAESVKELRAGESNREINFRIKGDRLSEDSAFGHYVNQKLEEREKRLAEIDPDAMDTLLGNKIMGLLPKLLFLLMPLFAFYLKLIYIRRDPLYIDHVIFAFHYHAFLFSFYSLMVWSFWLIDSGWWTGLCFLGGFTASAVYLFLALQYVYQQAYWKTFLKFGLLAAVYLLSLLIVLIAALSIALIAI</sequence>
<dbReference type="RefSeq" id="WP_237384082.1">
    <property type="nucleotide sequence ID" value="NZ_CP071793.1"/>
</dbReference>
<reference evidence="2" key="1">
    <citation type="submission" date="2021-03" db="EMBL/GenBank/DDBJ databases">
        <title>Acanthopleuribacteraceae sp. M133.</title>
        <authorList>
            <person name="Wang G."/>
        </authorList>
    </citation>
    <scope>NUCLEOTIDE SEQUENCE</scope>
    <source>
        <strain evidence="2">M133</strain>
    </source>
</reference>
<keyword evidence="1" id="KW-1133">Transmembrane helix</keyword>